<dbReference type="RefSeq" id="WP_227729061.1">
    <property type="nucleotide sequence ID" value="NZ_CABHZK010000027.1"/>
</dbReference>
<comment type="caution">
    <text evidence="1">The sequence shown here is derived from an EMBL/GenBank/DDBJ whole genome shotgun (WGS) entry which is preliminary data.</text>
</comment>
<sequence>MKLNTELLVIRGVISSLDEQQQAKVTEYHKHLKNTVDEYKGEGEVIIALTLLMAEISAELE</sequence>
<evidence type="ECO:0000313" key="1">
    <source>
        <dbReference type="EMBL" id="MFM1346581.1"/>
    </source>
</evidence>
<dbReference type="EMBL" id="JBBEST010000002">
    <property type="protein sequence ID" value="MFM1346581.1"/>
    <property type="molecule type" value="Genomic_DNA"/>
</dbReference>
<keyword evidence="2" id="KW-1185">Reference proteome</keyword>
<protein>
    <submittedName>
        <fullName evidence="1">Uncharacterized protein</fullName>
    </submittedName>
</protein>
<reference evidence="1 2" key="1">
    <citation type="journal article" date="2024" name="Infect. Genet. Evol.">
        <title>Characteristics and comparative genome analysis of Yersinia enterocolitica and related species associated with human infections in Switzerland 2019-2023.</title>
        <authorList>
            <person name="Stevens M.J.A."/>
            <person name="Horlbog J.A."/>
            <person name="Diethelm A."/>
            <person name="Stephan R."/>
            <person name="Nuesch-Inderbinen M."/>
        </authorList>
    </citation>
    <scope>NUCLEOTIDE SEQUENCE [LARGE SCALE GENOMIC DNA]</scope>
    <source>
        <strain evidence="1 2">N20-0302</strain>
    </source>
</reference>
<accession>A0ABW9EX29</accession>
<name>A0ABW9EX29_9GAMM</name>
<dbReference type="Proteomes" id="UP001629523">
    <property type="component" value="Unassembled WGS sequence"/>
</dbReference>
<evidence type="ECO:0000313" key="2">
    <source>
        <dbReference type="Proteomes" id="UP001629523"/>
    </source>
</evidence>
<organism evidence="1 2">
    <name type="scientific">Yersinia proxima</name>
    <dbReference type="NCBI Taxonomy" id="2890316"/>
    <lineage>
        <taxon>Bacteria</taxon>
        <taxon>Pseudomonadati</taxon>
        <taxon>Pseudomonadota</taxon>
        <taxon>Gammaproteobacteria</taxon>
        <taxon>Enterobacterales</taxon>
        <taxon>Yersiniaceae</taxon>
        <taxon>Yersinia</taxon>
    </lineage>
</organism>
<gene>
    <name evidence="1" type="ORF">WFP14_08425</name>
</gene>
<proteinExistence type="predicted"/>